<name>A0AAN8S4Q5_POLSC</name>
<gene>
    <name evidence="1" type="ORF">RUM43_002397</name>
</gene>
<organism evidence="1 2">
    <name type="scientific">Polyplax serrata</name>
    <name type="common">Common mouse louse</name>
    <dbReference type="NCBI Taxonomy" id="468196"/>
    <lineage>
        <taxon>Eukaryota</taxon>
        <taxon>Metazoa</taxon>
        <taxon>Ecdysozoa</taxon>
        <taxon>Arthropoda</taxon>
        <taxon>Hexapoda</taxon>
        <taxon>Insecta</taxon>
        <taxon>Pterygota</taxon>
        <taxon>Neoptera</taxon>
        <taxon>Paraneoptera</taxon>
        <taxon>Psocodea</taxon>
        <taxon>Troctomorpha</taxon>
        <taxon>Phthiraptera</taxon>
        <taxon>Anoplura</taxon>
        <taxon>Polyplacidae</taxon>
        <taxon>Polyplax</taxon>
    </lineage>
</organism>
<dbReference type="AlphaFoldDB" id="A0AAN8S4Q5"/>
<protein>
    <submittedName>
        <fullName evidence="1">Uncharacterized protein</fullName>
    </submittedName>
</protein>
<feature type="non-terminal residue" evidence="1">
    <location>
        <position position="1"/>
    </location>
</feature>
<reference evidence="1 2" key="1">
    <citation type="submission" date="2023-10" db="EMBL/GenBank/DDBJ databases">
        <title>Genomes of two closely related lineages of the louse Polyplax serrata with different host specificities.</title>
        <authorList>
            <person name="Martinu J."/>
            <person name="Tarabai H."/>
            <person name="Stefka J."/>
            <person name="Hypsa V."/>
        </authorList>
    </citation>
    <scope>NUCLEOTIDE SEQUENCE [LARGE SCALE GENOMIC DNA]</scope>
    <source>
        <strain evidence="1">HR10_N</strain>
    </source>
</reference>
<comment type="caution">
    <text evidence="1">The sequence shown here is derived from an EMBL/GenBank/DDBJ whole genome shotgun (WGS) entry which is preliminary data.</text>
</comment>
<accession>A0AAN8S4Q5</accession>
<sequence>AEIGQIPLACSTSVMISSVATVCSGDIDIVSTASTREINKTKYTFQTGVAFGIFNKIPGGSSDLNTTTTKKKTLPFRSGLPITVFQEGDCLRVE</sequence>
<evidence type="ECO:0000313" key="2">
    <source>
        <dbReference type="Proteomes" id="UP001372834"/>
    </source>
</evidence>
<dbReference type="EMBL" id="JAWJWE010000036">
    <property type="protein sequence ID" value="KAK6628582.1"/>
    <property type="molecule type" value="Genomic_DNA"/>
</dbReference>
<evidence type="ECO:0000313" key="1">
    <source>
        <dbReference type="EMBL" id="KAK6628582.1"/>
    </source>
</evidence>
<proteinExistence type="predicted"/>
<dbReference type="Proteomes" id="UP001372834">
    <property type="component" value="Unassembled WGS sequence"/>
</dbReference>